<evidence type="ECO:0000259" key="2">
    <source>
        <dbReference type="Pfam" id="PF06752"/>
    </source>
</evidence>
<evidence type="ECO:0000256" key="1">
    <source>
        <dbReference type="SAM" id="MobiDB-lite"/>
    </source>
</evidence>
<sequence length="104" mass="10606">MSHAFLHPGAALNSAPSSKNNGAAAKVPLGNNNNSLRLALPKRPHGHAPRTPSATASALKLAAAASCQKTKGPAPSALVPRENHDQDQPALSSLSENTVAMEVT</sequence>
<proteinExistence type="predicted"/>
<dbReference type="Pfam" id="PF06752">
    <property type="entry name" value="E_Pc_C"/>
    <property type="match status" value="1"/>
</dbReference>
<feature type="region of interest" description="Disordered" evidence="1">
    <location>
        <begin position="1"/>
        <end position="104"/>
    </location>
</feature>
<reference evidence="3" key="1">
    <citation type="submission" date="2022-07" db="EMBL/GenBank/DDBJ databases">
        <title>Chromosome-level genome of Muraenolepis orangiensis.</title>
        <authorList>
            <person name="Kim J."/>
        </authorList>
    </citation>
    <scope>NUCLEOTIDE SEQUENCE</scope>
    <source>
        <strain evidence="3">KU_S4_2022</strain>
        <tissue evidence="3">Muscle</tissue>
    </source>
</reference>
<dbReference type="EMBL" id="JANIIK010000111">
    <property type="protein sequence ID" value="KAJ3595676.1"/>
    <property type="molecule type" value="Genomic_DNA"/>
</dbReference>
<keyword evidence="4" id="KW-1185">Reference proteome</keyword>
<accession>A0A9Q0IG21</accession>
<evidence type="ECO:0000313" key="3">
    <source>
        <dbReference type="EMBL" id="KAJ3595676.1"/>
    </source>
</evidence>
<gene>
    <name evidence="3" type="ORF">NHX12_004979</name>
</gene>
<feature type="compositionally biased region" description="Low complexity" evidence="1">
    <location>
        <begin position="53"/>
        <end position="66"/>
    </location>
</feature>
<comment type="caution">
    <text evidence="3">The sequence shown here is derived from an EMBL/GenBank/DDBJ whole genome shotgun (WGS) entry which is preliminary data.</text>
</comment>
<protein>
    <recommendedName>
        <fullName evidence="2">Enhancer of polycomb C-terminal domain-containing protein</fullName>
    </recommendedName>
</protein>
<evidence type="ECO:0000313" key="4">
    <source>
        <dbReference type="Proteomes" id="UP001148018"/>
    </source>
</evidence>
<dbReference type="OrthoDB" id="435275at2759"/>
<dbReference type="InterPro" id="IPR009607">
    <property type="entry name" value="Enhancer_polycomb_C"/>
</dbReference>
<feature type="domain" description="Enhancer of polycomb C-terminal" evidence="2">
    <location>
        <begin position="19"/>
        <end position="104"/>
    </location>
</feature>
<dbReference type="Proteomes" id="UP001148018">
    <property type="component" value="Unassembled WGS sequence"/>
</dbReference>
<dbReference type="AlphaFoldDB" id="A0A9Q0IG21"/>
<organism evidence="3 4">
    <name type="scientific">Muraenolepis orangiensis</name>
    <name type="common">Patagonian moray cod</name>
    <dbReference type="NCBI Taxonomy" id="630683"/>
    <lineage>
        <taxon>Eukaryota</taxon>
        <taxon>Metazoa</taxon>
        <taxon>Chordata</taxon>
        <taxon>Craniata</taxon>
        <taxon>Vertebrata</taxon>
        <taxon>Euteleostomi</taxon>
        <taxon>Actinopterygii</taxon>
        <taxon>Neopterygii</taxon>
        <taxon>Teleostei</taxon>
        <taxon>Neoteleostei</taxon>
        <taxon>Acanthomorphata</taxon>
        <taxon>Zeiogadaria</taxon>
        <taxon>Gadariae</taxon>
        <taxon>Gadiformes</taxon>
        <taxon>Muraenolepidoidei</taxon>
        <taxon>Muraenolepididae</taxon>
        <taxon>Muraenolepis</taxon>
    </lineage>
</organism>
<name>A0A9Q0IG21_9TELE</name>
<feature type="compositionally biased region" description="Polar residues" evidence="1">
    <location>
        <begin position="89"/>
        <end position="98"/>
    </location>
</feature>